<comment type="caution">
    <text evidence="8">The sequence shown here is derived from an EMBL/GenBank/DDBJ whole genome shotgun (WGS) entry which is preliminary data.</text>
</comment>
<evidence type="ECO:0000256" key="2">
    <source>
        <dbReference type="ARBA" id="ARBA00008814"/>
    </source>
</evidence>
<dbReference type="EMBL" id="JALXSQ010000014">
    <property type="protein sequence ID" value="MCT2042689.1"/>
    <property type="molecule type" value="Genomic_DNA"/>
</dbReference>
<organism evidence="8 9">
    <name type="scientific">Pseudoclavibacter albus</name>
    <dbReference type="NCBI Taxonomy" id="272241"/>
    <lineage>
        <taxon>Bacteria</taxon>
        <taxon>Bacillati</taxon>
        <taxon>Actinomycetota</taxon>
        <taxon>Actinomycetes</taxon>
        <taxon>Micrococcales</taxon>
        <taxon>Microbacteriaceae</taxon>
        <taxon>Pseudoclavibacter</taxon>
    </lineage>
</organism>
<dbReference type="RefSeq" id="WP_206394332.1">
    <property type="nucleotide sequence ID" value="NZ_JAFDPW010000001.1"/>
</dbReference>
<comment type="similarity">
    <text evidence="2">Belongs to the bacterial solute-binding protein 8 family.</text>
</comment>
<keyword evidence="4 6" id="KW-0732">Signal</keyword>
<gene>
    <name evidence="8" type="ORF">M3D15_04995</name>
</gene>
<comment type="subcellular location">
    <subcellularLocation>
        <location evidence="1">Cell envelope</location>
    </subcellularLocation>
</comment>
<feature type="chain" id="PRO_5046428586" evidence="6">
    <location>
        <begin position="21"/>
        <end position="318"/>
    </location>
</feature>
<keyword evidence="3" id="KW-0813">Transport</keyword>
<keyword evidence="9" id="KW-1185">Reference proteome</keyword>
<dbReference type="InterPro" id="IPR002491">
    <property type="entry name" value="ABC_transptr_periplasmic_BD"/>
</dbReference>
<evidence type="ECO:0000313" key="8">
    <source>
        <dbReference type="EMBL" id="MCT2042689.1"/>
    </source>
</evidence>
<reference evidence="8 9" key="1">
    <citation type="submission" date="2022-04" db="EMBL/GenBank/DDBJ databases">
        <title>Human microbiome associated bacterial genomes.</title>
        <authorList>
            <person name="Sandstrom S."/>
            <person name="Salamzade R."/>
            <person name="Kalan L.R."/>
        </authorList>
    </citation>
    <scope>NUCLEOTIDE SEQUENCE [LARGE SCALE GENOMIC DNA]</scope>
    <source>
        <strain evidence="9">p3-SID1799</strain>
    </source>
</reference>
<keyword evidence="5" id="KW-0175">Coiled coil</keyword>
<evidence type="ECO:0000256" key="6">
    <source>
        <dbReference type="SAM" id="SignalP"/>
    </source>
</evidence>
<feature type="signal peptide" evidence="6">
    <location>
        <begin position="1"/>
        <end position="20"/>
    </location>
</feature>
<sequence length="318" mass="33186">MTALCGAILAALTGCGTTDAATPDQAAPAGAAITVTDGNGKSVTIDGPAERVVTLEWGATENVLHLGVEPVGIADIDGFSKWDTVVKVSGDPVDVGLRTEPNIEAIAQANPDLILGDVGSIPEDAIEQVEQIAPVVLLKDNDPNAPLDMMRNNFTTVANLLGKSDVAEAKLTEMDAALADARDQIAKIENKKYVFAYFNVTGNNVDIRMHSDRAQAAALAQELGLENAWDGPDEGDWGTGSLDLEGFSNLPDDITILSWTSGGEGSAQSTLKDNPLWSQHPAVAAGRVHDVANGVWIYGGPASMAQWANELAAVMTSA</sequence>
<dbReference type="PANTHER" id="PTHR30532">
    <property type="entry name" value="IRON III DICITRATE-BINDING PERIPLASMIC PROTEIN"/>
    <property type="match status" value="1"/>
</dbReference>
<dbReference type="InterPro" id="IPR051313">
    <property type="entry name" value="Bact_iron-sidero_bind"/>
</dbReference>
<dbReference type="CDD" id="cd01146">
    <property type="entry name" value="FhuD"/>
    <property type="match status" value="1"/>
</dbReference>
<feature type="coiled-coil region" evidence="5">
    <location>
        <begin position="164"/>
        <end position="191"/>
    </location>
</feature>
<evidence type="ECO:0000256" key="5">
    <source>
        <dbReference type="SAM" id="Coils"/>
    </source>
</evidence>
<evidence type="ECO:0000256" key="1">
    <source>
        <dbReference type="ARBA" id="ARBA00004196"/>
    </source>
</evidence>
<dbReference type="SUPFAM" id="SSF53807">
    <property type="entry name" value="Helical backbone' metal receptor"/>
    <property type="match status" value="1"/>
</dbReference>
<evidence type="ECO:0000256" key="3">
    <source>
        <dbReference type="ARBA" id="ARBA00022448"/>
    </source>
</evidence>
<dbReference type="Gene3D" id="3.40.50.1980">
    <property type="entry name" value="Nitrogenase molybdenum iron protein domain"/>
    <property type="match status" value="2"/>
</dbReference>
<dbReference type="PANTHER" id="PTHR30532:SF1">
    <property type="entry name" value="IRON(3+)-HYDROXAMATE-BINDING PROTEIN FHUD"/>
    <property type="match status" value="1"/>
</dbReference>
<dbReference type="Proteomes" id="UP001525379">
    <property type="component" value="Unassembled WGS sequence"/>
</dbReference>
<proteinExistence type="inferred from homology"/>
<accession>A0ABT2HWJ6</accession>
<protein>
    <submittedName>
        <fullName evidence="8">Iron-siderophore ABC transporter substrate-binding protein</fullName>
    </submittedName>
</protein>
<name>A0ABT2HWJ6_9MICO</name>
<feature type="domain" description="Fe/B12 periplasmic-binding" evidence="7">
    <location>
        <begin position="51"/>
        <end position="318"/>
    </location>
</feature>
<dbReference type="PROSITE" id="PS50983">
    <property type="entry name" value="FE_B12_PBP"/>
    <property type="match status" value="1"/>
</dbReference>
<evidence type="ECO:0000259" key="7">
    <source>
        <dbReference type="PROSITE" id="PS50983"/>
    </source>
</evidence>
<evidence type="ECO:0000313" key="9">
    <source>
        <dbReference type="Proteomes" id="UP001525379"/>
    </source>
</evidence>
<dbReference type="Pfam" id="PF01497">
    <property type="entry name" value="Peripla_BP_2"/>
    <property type="match status" value="1"/>
</dbReference>
<evidence type="ECO:0000256" key="4">
    <source>
        <dbReference type="ARBA" id="ARBA00022729"/>
    </source>
</evidence>